<evidence type="ECO:0000259" key="6">
    <source>
        <dbReference type="PROSITE" id="PS50975"/>
    </source>
</evidence>
<comment type="caution">
    <text evidence="8">The sequence shown here is derived from an EMBL/GenBank/DDBJ whole genome shotgun (WGS) entry which is preliminary data.</text>
</comment>
<reference evidence="8 9" key="1">
    <citation type="journal article" date="2020" name="Biotechnol. Biofuels">
        <title>New insights from the biogas microbiome by comprehensive genome-resolved metagenomics of nearly 1600 species originating from multiple anaerobic digesters.</title>
        <authorList>
            <person name="Campanaro S."/>
            <person name="Treu L."/>
            <person name="Rodriguez-R L.M."/>
            <person name="Kovalovszki A."/>
            <person name="Ziels R.M."/>
            <person name="Maus I."/>
            <person name="Zhu X."/>
            <person name="Kougias P.G."/>
            <person name="Basile A."/>
            <person name="Luo G."/>
            <person name="Schluter A."/>
            <person name="Konstantinidis K.T."/>
            <person name="Angelidaki I."/>
        </authorList>
    </citation>
    <scope>NUCLEOTIDE SEQUENCE [LARGE SCALE GENOMIC DNA]</scope>
    <source>
        <strain evidence="8">AS23ysBPME_34</strain>
    </source>
</reference>
<protein>
    <recommendedName>
        <fullName evidence="1">Acylphosphatase</fullName>
    </recommendedName>
    <alternativeName>
        <fullName evidence="2">Acylphosphate phosphohydrolase</fullName>
    </alternativeName>
</protein>
<dbReference type="InterPro" id="IPR001792">
    <property type="entry name" value="Acylphosphatase-like_dom"/>
</dbReference>
<evidence type="ECO:0000259" key="7">
    <source>
        <dbReference type="PROSITE" id="PS51160"/>
    </source>
</evidence>
<name>A0A7X8C1R7_9LACT</name>
<dbReference type="GO" id="GO:0046872">
    <property type="term" value="F:metal ion binding"/>
    <property type="evidence" value="ECO:0007669"/>
    <property type="project" value="InterPro"/>
</dbReference>
<accession>A0A7X8C1R7</accession>
<keyword evidence="3" id="KW-0067">ATP-binding</keyword>
<dbReference type="PROSITE" id="PS51160">
    <property type="entry name" value="ACYLPHOSPHATASE_3"/>
    <property type="match status" value="1"/>
</dbReference>
<evidence type="ECO:0000256" key="2">
    <source>
        <dbReference type="ARBA" id="ARBA00032904"/>
    </source>
</evidence>
<sequence length="521" mass="59348">MTEENFKWMAHHEGAIPPAGQGKRISTYNVALEGWRRGLDLEFYSVIEEKSKLKLRYSLSNGERKHHFQLSMGDMVTKEAFDICDNKNITKKYLSKLNVPVPEGEKFTKKNSTQEICDYADKIGYPVVLKPTDGNAGKGVFANIQTKKALISLVDHVQNELGYDEILVERFIAGVEYRVVVIDDRIIGAMIRRPASVLGDGKHTIKQLINQKNKIRQTNPHLTSRLIKVDREVIDILERSGYTLKSVPEKDVRVYLRTKSNLSAGGDSIDVTDLLTPELKKIVIDAGKAIPGLAHYGVDMIVDSERNTGTILEVNARPGIGGHMFPVEGKPRDFAKEIIDYYFPETKDVERSLLFFDFDSIIEPILMRQVTVSQVRPAPKGRTYGKELYISGKVQNVGFHTWSRRQALDRDLYGNVLSLDDGRIRIRIMGTNKNALEEFKVACYIGPNRANVTDVEEKDWNKPIQIGYEMMRSKKPLSASEIKKLSRKHAKAIERYERIINGRTWRYTKPLRKLAKKALRK</sequence>
<dbReference type="InterPro" id="IPR036046">
    <property type="entry name" value="Acylphosphatase-like_dom_sf"/>
</dbReference>
<organism evidence="8 9">
    <name type="scientific">Globicatella sulfidifaciens</name>
    <dbReference type="NCBI Taxonomy" id="136093"/>
    <lineage>
        <taxon>Bacteria</taxon>
        <taxon>Bacillati</taxon>
        <taxon>Bacillota</taxon>
        <taxon>Bacilli</taxon>
        <taxon>Lactobacillales</taxon>
        <taxon>Aerococcaceae</taxon>
        <taxon>Globicatella</taxon>
    </lineage>
</organism>
<dbReference type="Proteomes" id="UP000541058">
    <property type="component" value="Unassembled WGS sequence"/>
</dbReference>
<keyword evidence="3" id="KW-0547">Nucleotide-binding</keyword>
<dbReference type="InterPro" id="IPR011761">
    <property type="entry name" value="ATP-grasp"/>
</dbReference>
<evidence type="ECO:0000256" key="5">
    <source>
        <dbReference type="RuleBase" id="RU004168"/>
    </source>
</evidence>
<dbReference type="GO" id="GO:0018169">
    <property type="term" value="F:ribosomal S6-glutamic acid ligase activity"/>
    <property type="evidence" value="ECO:0007669"/>
    <property type="project" value="TreeGrafter"/>
</dbReference>
<dbReference type="GO" id="GO:0005737">
    <property type="term" value="C:cytoplasm"/>
    <property type="evidence" value="ECO:0007669"/>
    <property type="project" value="TreeGrafter"/>
</dbReference>
<dbReference type="PROSITE" id="PS50975">
    <property type="entry name" value="ATP_GRASP"/>
    <property type="match status" value="1"/>
</dbReference>
<dbReference type="PANTHER" id="PTHR21621:SF0">
    <property type="entry name" value="BETA-CITRYLGLUTAMATE SYNTHASE B-RELATED"/>
    <property type="match status" value="1"/>
</dbReference>
<dbReference type="Gene3D" id="3.30.470.20">
    <property type="entry name" value="ATP-grasp fold, B domain"/>
    <property type="match status" value="2"/>
</dbReference>
<evidence type="ECO:0000256" key="4">
    <source>
        <dbReference type="PROSITE-ProRule" id="PRU00520"/>
    </source>
</evidence>
<dbReference type="SUPFAM" id="SSF54975">
    <property type="entry name" value="Acylphosphatase/BLUF domain-like"/>
    <property type="match status" value="1"/>
</dbReference>
<dbReference type="InterPro" id="IPR005479">
    <property type="entry name" value="CPAse_ATP-bd"/>
</dbReference>
<dbReference type="EMBL" id="JAAYSM010000018">
    <property type="protein sequence ID" value="NLJ17350.1"/>
    <property type="molecule type" value="Genomic_DNA"/>
</dbReference>
<evidence type="ECO:0000256" key="3">
    <source>
        <dbReference type="PROSITE-ProRule" id="PRU00409"/>
    </source>
</evidence>
<comment type="caution">
    <text evidence="4">Lacks conserved residue(s) required for the propagation of feature annotation.</text>
</comment>
<comment type="similarity">
    <text evidence="5">Belongs to the acylphosphatase family.</text>
</comment>
<dbReference type="Pfam" id="PF02786">
    <property type="entry name" value="CPSase_L_D2"/>
    <property type="match status" value="1"/>
</dbReference>
<evidence type="ECO:0000313" key="9">
    <source>
        <dbReference type="Proteomes" id="UP000541058"/>
    </source>
</evidence>
<dbReference type="PANTHER" id="PTHR21621">
    <property type="entry name" value="RIBOSOMAL PROTEIN S6 MODIFICATION PROTEIN"/>
    <property type="match status" value="1"/>
</dbReference>
<feature type="domain" description="Acylphosphatase-like" evidence="7">
    <location>
        <begin position="385"/>
        <end position="472"/>
    </location>
</feature>
<evidence type="ECO:0000313" key="8">
    <source>
        <dbReference type="EMBL" id="NLJ17350.1"/>
    </source>
</evidence>
<dbReference type="SUPFAM" id="SSF56059">
    <property type="entry name" value="Glutathione synthetase ATP-binding domain-like"/>
    <property type="match status" value="1"/>
</dbReference>
<dbReference type="GO" id="GO:0009432">
    <property type="term" value="P:SOS response"/>
    <property type="evidence" value="ECO:0007669"/>
    <property type="project" value="TreeGrafter"/>
</dbReference>
<dbReference type="RefSeq" id="WP_276645716.1">
    <property type="nucleotide sequence ID" value="NZ_JAAYSM010000018.1"/>
</dbReference>
<dbReference type="Gene3D" id="3.30.70.100">
    <property type="match status" value="1"/>
</dbReference>
<dbReference type="AlphaFoldDB" id="A0A7X8C1R7"/>
<dbReference type="GO" id="GO:0005524">
    <property type="term" value="F:ATP binding"/>
    <property type="evidence" value="ECO:0007669"/>
    <property type="project" value="UniProtKB-UniRule"/>
</dbReference>
<evidence type="ECO:0000256" key="1">
    <source>
        <dbReference type="ARBA" id="ARBA00015991"/>
    </source>
</evidence>
<feature type="domain" description="ATP-grasp" evidence="6">
    <location>
        <begin position="91"/>
        <end position="343"/>
    </location>
</feature>
<dbReference type="Pfam" id="PF00708">
    <property type="entry name" value="Acylphosphatase"/>
    <property type="match status" value="1"/>
</dbReference>
<gene>
    <name evidence="8" type="ORF">GX355_00660</name>
</gene>
<proteinExistence type="inferred from homology"/>